<accession>A0A4T0FKL7</accession>
<evidence type="ECO:0000256" key="3">
    <source>
        <dbReference type="PROSITE-ProRule" id="PRU00023"/>
    </source>
</evidence>
<proteinExistence type="predicted"/>
<name>A0A4T0FKL7_9BASI</name>
<dbReference type="Proteomes" id="UP000310189">
    <property type="component" value="Unassembled WGS sequence"/>
</dbReference>
<dbReference type="PROSITE" id="PS50088">
    <property type="entry name" value="ANK_REPEAT"/>
    <property type="match status" value="1"/>
</dbReference>
<protein>
    <submittedName>
        <fullName evidence="4">Uncharacterized protein</fullName>
    </submittedName>
</protein>
<reference evidence="4 5" key="1">
    <citation type="submission" date="2019-03" db="EMBL/GenBank/DDBJ databases">
        <title>Sequencing 23 genomes of Wallemia ichthyophaga.</title>
        <authorList>
            <person name="Gostincar C."/>
        </authorList>
    </citation>
    <scope>NUCLEOTIDE SEQUENCE [LARGE SCALE GENOMIC DNA]</scope>
    <source>
        <strain evidence="4 5">EXF-5753</strain>
    </source>
</reference>
<keyword evidence="2 3" id="KW-0040">ANK repeat</keyword>
<feature type="repeat" description="ANK" evidence="3">
    <location>
        <begin position="40"/>
        <end position="72"/>
    </location>
</feature>
<dbReference type="InterPro" id="IPR002110">
    <property type="entry name" value="Ankyrin_rpt"/>
</dbReference>
<dbReference type="SMART" id="SM00248">
    <property type="entry name" value="ANK"/>
    <property type="match status" value="3"/>
</dbReference>
<evidence type="ECO:0000313" key="4">
    <source>
        <dbReference type="EMBL" id="TIA88768.1"/>
    </source>
</evidence>
<evidence type="ECO:0000256" key="1">
    <source>
        <dbReference type="ARBA" id="ARBA00022737"/>
    </source>
</evidence>
<comment type="caution">
    <text evidence="4">The sequence shown here is derived from an EMBL/GenBank/DDBJ whole genome shotgun (WGS) entry which is preliminary data.</text>
</comment>
<dbReference type="PANTHER" id="PTHR24171">
    <property type="entry name" value="ANKYRIN REPEAT DOMAIN-CONTAINING PROTEIN 39-RELATED"/>
    <property type="match status" value="1"/>
</dbReference>
<dbReference type="OrthoDB" id="19174at2759"/>
<evidence type="ECO:0000256" key="2">
    <source>
        <dbReference type="ARBA" id="ARBA00023043"/>
    </source>
</evidence>
<dbReference type="SUPFAM" id="SSF48403">
    <property type="entry name" value="Ankyrin repeat"/>
    <property type="match status" value="1"/>
</dbReference>
<sequence>MVSDPSNDKNIWLSSSEGDLDRVQYLVERCGVDVNALDENSYSTLHAAASYSHPELLRYLIQKGGNVNIVDDDNETPLFVAEDADIARLLVEHGADAAHRNSQGQTALERLIEDDEHEEVQEYLRVVGPAPAEVSADNNDSTALEETETGRQIAEIMEQAQRDGTDPEERLRELVTRSLMGQQP</sequence>
<dbReference type="AlphaFoldDB" id="A0A4T0FKL7"/>
<dbReference type="Gene3D" id="1.25.40.20">
    <property type="entry name" value="Ankyrin repeat-containing domain"/>
    <property type="match status" value="1"/>
</dbReference>
<dbReference type="PROSITE" id="PS50297">
    <property type="entry name" value="ANK_REP_REGION"/>
    <property type="match status" value="1"/>
</dbReference>
<keyword evidence="5" id="KW-1185">Reference proteome</keyword>
<dbReference type="InterPro" id="IPR036770">
    <property type="entry name" value="Ankyrin_rpt-contain_sf"/>
</dbReference>
<dbReference type="Pfam" id="PF12796">
    <property type="entry name" value="Ank_2"/>
    <property type="match status" value="1"/>
</dbReference>
<keyword evidence="1" id="KW-0677">Repeat</keyword>
<dbReference type="PANTHER" id="PTHR24171:SF9">
    <property type="entry name" value="ANKYRIN REPEAT DOMAIN-CONTAINING PROTEIN 39"/>
    <property type="match status" value="1"/>
</dbReference>
<dbReference type="EMBL" id="SPNW01000034">
    <property type="protein sequence ID" value="TIA88768.1"/>
    <property type="molecule type" value="Genomic_DNA"/>
</dbReference>
<gene>
    <name evidence="4" type="ORF">E3P99_02405</name>
</gene>
<evidence type="ECO:0000313" key="5">
    <source>
        <dbReference type="Proteomes" id="UP000310189"/>
    </source>
</evidence>
<organism evidence="4 5">
    <name type="scientific">Wallemia hederae</name>
    <dbReference type="NCBI Taxonomy" id="1540922"/>
    <lineage>
        <taxon>Eukaryota</taxon>
        <taxon>Fungi</taxon>
        <taxon>Dikarya</taxon>
        <taxon>Basidiomycota</taxon>
        <taxon>Wallemiomycotina</taxon>
        <taxon>Wallemiomycetes</taxon>
        <taxon>Wallemiales</taxon>
        <taxon>Wallemiaceae</taxon>
        <taxon>Wallemia</taxon>
    </lineage>
</organism>